<evidence type="ECO:0008006" key="3">
    <source>
        <dbReference type="Google" id="ProtNLM"/>
    </source>
</evidence>
<sequence length="182" mass="20018">MDAQRRKRLQLIAIMLVFLAPMVVAFGLRLSGWQPNRLRNNGTLVQPPQDISTDTPRAAVDAAFGWKDTQYRWTLVLLAGPGCAAACQRRLADAEKIWSLMTQKATRLRLAVVGVEATPELRQKFPRLEFVQSSAAPLLALTPAGADTVAAVVIDPAGLLMLRYEPGYDPAGVRQDLSRLIR</sequence>
<evidence type="ECO:0000313" key="2">
    <source>
        <dbReference type="Proteomes" id="UP000295293"/>
    </source>
</evidence>
<evidence type="ECO:0000313" key="1">
    <source>
        <dbReference type="EMBL" id="TDR41245.1"/>
    </source>
</evidence>
<name>A0A4R6YSM0_9GAMM</name>
<comment type="caution">
    <text evidence="1">The sequence shown here is derived from an EMBL/GenBank/DDBJ whole genome shotgun (WGS) entry which is preliminary data.</text>
</comment>
<organism evidence="1 2">
    <name type="scientific">Tahibacter aquaticus</name>
    <dbReference type="NCBI Taxonomy" id="520092"/>
    <lineage>
        <taxon>Bacteria</taxon>
        <taxon>Pseudomonadati</taxon>
        <taxon>Pseudomonadota</taxon>
        <taxon>Gammaproteobacteria</taxon>
        <taxon>Lysobacterales</taxon>
        <taxon>Rhodanobacteraceae</taxon>
        <taxon>Tahibacter</taxon>
    </lineage>
</organism>
<dbReference type="AlphaFoldDB" id="A0A4R6YSM0"/>
<dbReference type="OrthoDB" id="9785445at2"/>
<protein>
    <recommendedName>
        <fullName evidence="3">Cytochrome oxidase Cu insertion factor (SCO1/SenC/PrrC family)</fullName>
    </recommendedName>
</protein>
<proteinExistence type="predicted"/>
<dbReference type="Proteomes" id="UP000295293">
    <property type="component" value="Unassembled WGS sequence"/>
</dbReference>
<dbReference type="RefSeq" id="WP_133819993.1">
    <property type="nucleotide sequence ID" value="NZ_SNZH01000011.1"/>
</dbReference>
<reference evidence="1 2" key="1">
    <citation type="submission" date="2019-03" db="EMBL/GenBank/DDBJ databases">
        <title>Genomic Encyclopedia of Type Strains, Phase IV (KMG-IV): sequencing the most valuable type-strain genomes for metagenomic binning, comparative biology and taxonomic classification.</title>
        <authorList>
            <person name="Goeker M."/>
        </authorList>
    </citation>
    <scope>NUCLEOTIDE SEQUENCE [LARGE SCALE GENOMIC DNA]</scope>
    <source>
        <strain evidence="1 2">DSM 21667</strain>
    </source>
</reference>
<accession>A0A4R6YSM0</accession>
<keyword evidence="2" id="KW-1185">Reference proteome</keyword>
<dbReference type="EMBL" id="SNZH01000011">
    <property type="protein sequence ID" value="TDR41245.1"/>
    <property type="molecule type" value="Genomic_DNA"/>
</dbReference>
<gene>
    <name evidence="1" type="ORF">DFR29_111159</name>
</gene>